<feature type="domain" description="Integrase catalytic" evidence="2">
    <location>
        <begin position="133"/>
        <end position="315"/>
    </location>
</feature>
<evidence type="ECO:0000259" key="2">
    <source>
        <dbReference type="PROSITE" id="PS50994"/>
    </source>
</evidence>
<comment type="caution">
    <text evidence="3">The sequence shown here is derived from an EMBL/GenBank/DDBJ whole genome shotgun (WGS) entry which is preliminary data.</text>
</comment>
<reference evidence="3 4" key="1">
    <citation type="submission" date="2014-01" db="EMBL/GenBank/DDBJ databases">
        <title>Plasmidome dynamics in the species complex Clostridium novyi sensu lato converts strains of independent lineages into distinctly different pathogens.</title>
        <authorList>
            <person name="Skarin H."/>
            <person name="Segerman B."/>
        </authorList>
    </citation>
    <scope>NUCLEOTIDE SEQUENCE [LARGE SCALE GENOMIC DNA]</scope>
    <source>
        <strain evidence="3 4">DC5</strain>
    </source>
</reference>
<dbReference type="SUPFAM" id="SSF53098">
    <property type="entry name" value="Ribonuclease H-like"/>
    <property type="match status" value="1"/>
</dbReference>
<dbReference type="NCBIfam" id="NF033546">
    <property type="entry name" value="transpos_IS21"/>
    <property type="match status" value="1"/>
</dbReference>
<organism evidence="3 4">
    <name type="scientific">Clostridium botulinum C/D str. DC5</name>
    <dbReference type="NCBI Taxonomy" id="1443128"/>
    <lineage>
        <taxon>Bacteria</taxon>
        <taxon>Bacillati</taxon>
        <taxon>Bacillota</taxon>
        <taxon>Clostridia</taxon>
        <taxon>Eubacteriales</taxon>
        <taxon>Clostridiaceae</taxon>
        <taxon>Clostridium</taxon>
    </lineage>
</organism>
<evidence type="ECO:0000313" key="3">
    <source>
        <dbReference type="EMBL" id="KGM96402.1"/>
    </source>
</evidence>
<dbReference type="Pfam" id="PF22483">
    <property type="entry name" value="Mu-transpos_C_2"/>
    <property type="match status" value="1"/>
</dbReference>
<dbReference type="InterPro" id="IPR054353">
    <property type="entry name" value="IstA-like_C"/>
</dbReference>
<gene>
    <name evidence="3" type="ORF">Z955_13075</name>
</gene>
<name>A0A0A0I6C7_CLOBO</name>
<dbReference type="PROSITE" id="PS50994">
    <property type="entry name" value="INTEGRASE"/>
    <property type="match status" value="1"/>
</dbReference>
<sequence length="431" mass="50304">MIIQMNINSEIQIDKLEDLHKLNLIMEENNLKVNKSQIARELGVDPRTVGKYLNGYVKPTTRNRKSKIDHFEPIIKKLLGKDSIQIFYYKRILWQYLKDNYGLDCAQSSFRRYISNHPEFSHYFNSRKKGHLSKAAPMRYETGKGKQAQLDWKENIEFVLNTGEIISVNVFVLILSYSRFRVYKLSLDKTQEVLFSFLDESFQAFGGVPEELLTDNMKTVMDLPRTNYSKGKVNNKFQQFAKDYGFKVHPCVAGRPNTKAKVEAPMKLLDEIRAYNGTLSYEQLHKLVSDLNNRINSKCHTSTGKIPILHLQKEKDFLSELPKDQIRNLYKITTTSVKVNSQSMISYKSNQYSVPPEYIGKRLKLQVYDDQLHVYYSTKLVTIHDIQNQKLNYHAEHYAEISALTFNKSSYEMMKKARQNLNLIGEVYKNE</sequence>
<evidence type="ECO:0000313" key="4">
    <source>
        <dbReference type="Proteomes" id="UP000030014"/>
    </source>
</evidence>
<proteinExistence type="inferred from homology"/>
<dbReference type="GO" id="GO:0003676">
    <property type="term" value="F:nucleic acid binding"/>
    <property type="evidence" value="ECO:0007669"/>
    <property type="project" value="InterPro"/>
</dbReference>
<comment type="similarity">
    <text evidence="1">Belongs to the transposase IS21/IS408/IS1162 family.</text>
</comment>
<dbReference type="AlphaFoldDB" id="A0A0A0I6C7"/>
<dbReference type="GO" id="GO:0015074">
    <property type="term" value="P:DNA integration"/>
    <property type="evidence" value="ECO:0007669"/>
    <property type="project" value="InterPro"/>
</dbReference>
<protein>
    <submittedName>
        <fullName evidence="3">Transposase</fullName>
    </submittedName>
</protein>
<dbReference type="InterPro" id="IPR001584">
    <property type="entry name" value="Integrase_cat-core"/>
</dbReference>
<dbReference type="PANTHER" id="PTHR35004">
    <property type="entry name" value="TRANSPOSASE RV3428C-RELATED"/>
    <property type="match status" value="1"/>
</dbReference>
<dbReference type="EMBL" id="JDRY01000078">
    <property type="protein sequence ID" value="KGM96402.1"/>
    <property type="molecule type" value="Genomic_DNA"/>
</dbReference>
<dbReference type="Gene3D" id="3.30.420.10">
    <property type="entry name" value="Ribonuclease H-like superfamily/Ribonuclease H"/>
    <property type="match status" value="1"/>
</dbReference>
<accession>A0A0A0I6C7</accession>
<dbReference type="InterPro" id="IPR036397">
    <property type="entry name" value="RNaseH_sf"/>
</dbReference>
<dbReference type="PANTHER" id="PTHR35004:SF6">
    <property type="entry name" value="TRANSPOSASE"/>
    <property type="match status" value="1"/>
</dbReference>
<dbReference type="InterPro" id="IPR012337">
    <property type="entry name" value="RNaseH-like_sf"/>
</dbReference>
<dbReference type="Proteomes" id="UP000030014">
    <property type="component" value="Unassembled WGS sequence"/>
</dbReference>
<dbReference type="Pfam" id="PF00665">
    <property type="entry name" value="rve"/>
    <property type="match status" value="1"/>
</dbReference>
<evidence type="ECO:0000256" key="1">
    <source>
        <dbReference type="ARBA" id="ARBA00009277"/>
    </source>
</evidence>